<protein>
    <recommendedName>
        <fullName evidence="3 10">Prephenate dehydratase</fullName>
        <shortName evidence="10">PDT</shortName>
        <ecNumber evidence="2 10">4.2.1.51</ecNumber>
    </recommendedName>
</protein>
<evidence type="ECO:0000256" key="7">
    <source>
        <dbReference type="ARBA" id="ARBA00023239"/>
    </source>
</evidence>
<evidence type="ECO:0000313" key="13">
    <source>
        <dbReference type="EMBL" id="TGG90957.1"/>
    </source>
</evidence>
<dbReference type="PANTHER" id="PTHR21022:SF19">
    <property type="entry name" value="PREPHENATE DEHYDRATASE-RELATED"/>
    <property type="match status" value="1"/>
</dbReference>
<reference evidence="13 14" key="1">
    <citation type="journal article" date="2019" name="mSystems">
        <title>Life at home and on the roam: Genomic adaptions reflect the dual lifestyle of an intracellular, facultative symbiont.</title>
        <authorList>
            <person name="Burgsdorf I."/>
        </authorList>
    </citation>
    <scope>NUCLEOTIDE SEQUENCE [LARGE SCALE GENOMIC DNA]</scope>
    <source>
        <strain evidence="13">277cV</strain>
    </source>
</reference>
<dbReference type="EC" id="4.2.1.51" evidence="2 10"/>
<feature type="domain" description="Prephenate dehydratase" evidence="11">
    <location>
        <begin position="5"/>
        <end position="184"/>
    </location>
</feature>
<keyword evidence="4 10" id="KW-0028">Amino-acid biosynthesis</keyword>
<keyword evidence="7 10" id="KW-0456">Lyase</keyword>
<dbReference type="Gene3D" id="3.40.190.10">
    <property type="entry name" value="Periplasmic binding protein-like II"/>
    <property type="match status" value="2"/>
</dbReference>
<dbReference type="GO" id="GO:0009094">
    <property type="term" value="P:L-phenylalanine biosynthetic process"/>
    <property type="evidence" value="ECO:0007669"/>
    <property type="project" value="UniProtKB-UniPathway"/>
</dbReference>
<evidence type="ECO:0000256" key="6">
    <source>
        <dbReference type="ARBA" id="ARBA00023222"/>
    </source>
</evidence>
<dbReference type="InterPro" id="IPR001086">
    <property type="entry name" value="Preph_deHydtase"/>
</dbReference>
<dbReference type="PROSITE" id="PS51671">
    <property type="entry name" value="ACT"/>
    <property type="match status" value="1"/>
</dbReference>
<dbReference type="InterPro" id="IPR045865">
    <property type="entry name" value="ACT-like_dom_sf"/>
</dbReference>
<dbReference type="CDD" id="cd13630">
    <property type="entry name" value="PBP2_PDT_1"/>
    <property type="match status" value="1"/>
</dbReference>
<dbReference type="AlphaFoldDB" id="A0A524RLL3"/>
<evidence type="ECO:0000256" key="8">
    <source>
        <dbReference type="ARBA" id="ARBA00047848"/>
    </source>
</evidence>
<evidence type="ECO:0000256" key="4">
    <source>
        <dbReference type="ARBA" id="ARBA00022605"/>
    </source>
</evidence>
<evidence type="ECO:0000259" key="12">
    <source>
        <dbReference type="PROSITE" id="PS51671"/>
    </source>
</evidence>
<organism evidence="13 14">
    <name type="scientific">Aphanocapsa feldmannii 277cV</name>
    <dbReference type="NCBI Taxonomy" id="2507553"/>
    <lineage>
        <taxon>Bacteria</taxon>
        <taxon>Bacillati</taxon>
        <taxon>Cyanobacteriota</taxon>
        <taxon>Cyanophyceae</taxon>
        <taxon>Oscillatoriophycideae</taxon>
        <taxon>Chroococcales</taxon>
        <taxon>Microcystaceae</taxon>
        <taxon>Aphanocapsa</taxon>
    </lineage>
</organism>
<accession>A0A524RLL3</accession>
<dbReference type="PIRSF" id="PIRSF001500">
    <property type="entry name" value="Chor_mut_pdt_Ppr"/>
    <property type="match status" value="1"/>
</dbReference>
<evidence type="ECO:0000256" key="10">
    <source>
        <dbReference type="RuleBase" id="RU361254"/>
    </source>
</evidence>
<comment type="pathway">
    <text evidence="1 10">Amino-acid biosynthesis; L-phenylalanine biosynthesis; phenylpyruvate from prephenate: step 1/1.</text>
</comment>
<evidence type="ECO:0000256" key="1">
    <source>
        <dbReference type="ARBA" id="ARBA00004741"/>
    </source>
</evidence>
<gene>
    <name evidence="10 13" type="primary">pheA</name>
    <name evidence="13" type="ORF">ERJ67_09720</name>
</gene>
<evidence type="ECO:0000313" key="14">
    <source>
        <dbReference type="Proteomes" id="UP000317990"/>
    </source>
</evidence>
<evidence type="ECO:0000256" key="2">
    <source>
        <dbReference type="ARBA" id="ARBA00013147"/>
    </source>
</evidence>
<feature type="site" description="Essential for prephenate dehydratase activity" evidence="9">
    <location>
        <position position="177"/>
    </location>
</feature>
<dbReference type="SUPFAM" id="SSF55021">
    <property type="entry name" value="ACT-like"/>
    <property type="match status" value="1"/>
</dbReference>
<evidence type="ECO:0000256" key="9">
    <source>
        <dbReference type="PIRSR" id="PIRSR001500-2"/>
    </source>
</evidence>
<dbReference type="PROSITE" id="PS51171">
    <property type="entry name" value="PREPHENATE_DEHYDR_3"/>
    <property type="match status" value="1"/>
</dbReference>
<evidence type="ECO:0000256" key="3">
    <source>
        <dbReference type="ARBA" id="ARBA00021872"/>
    </source>
</evidence>
<feature type="domain" description="ACT" evidence="12">
    <location>
        <begin position="212"/>
        <end position="287"/>
    </location>
</feature>
<dbReference type="NCBIfam" id="NF008865">
    <property type="entry name" value="PRK11898.1"/>
    <property type="match status" value="1"/>
</dbReference>
<name>A0A524RLL3_9CHRO</name>
<dbReference type="GO" id="GO:0004664">
    <property type="term" value="F:prephenate dehydratase activity"/>
    <property type="evidence" value="ECO:0007669"/>
    <property type="project" value="UniProtKB-UniRule"/>
</dbReference>
<dbReference type="InterPro" id="IPR002912">
    <property type="entry name" value="ACT_dom"/>
</dbReference>
<comment type="caution">
    <text evidence="13">The sequence shown here is derived from an EMBL/GenBank/DDBJ whole genome shotgun (WGS) entry which is preliminary data.</text>
</comment>
<dbReference type="CDD" id="cd04905">
    <property type="entry name" value="ACT_CM-PDT"/>
    <property type="match status" value="1"/>
</dbReference>
<proteinExistence type="predicted"/>
<dbReference type="GO" id="GO:0005737">
    <property type="term" value="C:cytoplasm"/>
    <property type="evidence" value="ECO:0007669"/>
    <property type="project" value="TreeGrafter"/>
</dbReference>
<dbReference type="InterPro" id="IPR018528">
    <property type="entry name" value="Preph_deHydtase_CS"/>
</dbReference>
<dbReference type="Proteomes" id="UP000317990">
    <property type="component" value="Unassembled WGS sequence"/>
</dbReference>
<keyword evidence="6 10" id="KW-0584">Phenylalanine biosynthesis</keyword>
<evidence type="ECO:0000259" key="11">
    <source>
        <dbReference type="PROSITE" id="PS51171"/>
    </source>
</evidence>
<dbReference type="Gene3D" id="3.30.70.260">
    <property type="match status" value="1"/>
</dbReference>
<dbReference type="PROSITE" id="PS00858">
    <property type="entry name" value="PREPHENATE_DEHYDR_2"/>
    <property type="match status" value="1"/>
</dbReference>
<dbReference type="Pfam" id="PF00800">
    <property type="entry name" value="PDT"/>
    <property type="match status" value="1"/>
</dbReference>
<evidence type="ECO:0000256" key="5">
    <source>
        <dbReference type="ARBA" id="ARBA00023141"/>
    </source>
</evidence>
<dbReference type="UniPathway" id="UPA00121">
    <property type="reaction ID" value="UER00345"/>
</dbReference>
<dbReference type="PANTHER" id="PTHR21022">
    <property type="entry name" value="PREPHENATE DEHYDRATASE P PROTEIN"/>
    <property type="match status" value="1"/>
</dbReference>
<dbReference type="InterPro" id="IPR008242">
    <property type="entry name" value="Chor_mutase/pphenate_deHydtase"/>
</dbReference>
<sequence>MDSPRIAYLGPVGTYAEKAARHFAALQGWQQSRLEPRYGISTVLRALAEGDVEAAVVPVENSVEGGVTTTLDTLWTEGGLRIVRALVMPIRHALLSSGVLGGISEVISHPQALAQCSGWLTEHLPRALQLPTTSTAEAARMVHGSRFRAAIASIEAAREQDLSVLAHPINDVAGNCTRFLLLRQGRGEGPASTAAATAADNPSGPLEHYTSLAFSLHANIPGALLQALQPFADRGLSMSRIESRPSKRELGEYIFFVDLEADLSPAQLQALLADLHTLCERLLWLGSYALTDLTAMGNPDQQPGGRAGS</sequence>
<dbReference type="SUPFAM" id="SSF53850">
    <property type="entry name" value="Periplasmic binding protein-like II"/>
    <property type="match status" value="1"/>
</dbReference>
<keyword evidence="5 10" id="KW-0057">Aromatic amino acid biosynthesis</keyword>
<dbReference type="EMBL" id="SRMO01000084">
    <property type="protein sequence ID" value="TGG90957.1"/>
    <property type="molecule type" value="Genomic_DNA"/>
</dbReference>
<comment type="catalytic activity">
    <reaction evidence="8 10">
        <text>prephenate + H(+) = 3-phenylpyruvate + CO2 + H2O</text>
        <dbReference type="Rhea" id="RHEA:21648"/>
        <dbReference type="ChEBI" id="CHEBI:15377"/>
        <dbReference type="ChEBI" id="CHEBI:15378"/>
        <dbReference type="ChEBI" id="CHEBI:16526"/>
        <dbReference type="ChEBI" id="CHEBI:18005"/>
        <dbReference type="ChEBI" id="CHEBI:29934"/>
        <dbReference type="EC" id="4.2.1.51"/>
    </reaction>
</comment>
<dbReference type="Pfam" id="PF01842">
    <property type="entry name" value="ACT"/>
    <property type="match status" value="1"/>
</dbReference>